<dbReference type="GO" id="GO:0006065">
    <property type="term" value="P:UDP-glucuronate biosynthetic process"/>
    <property type="evidence" value="ECO:0007669"/>
    <property type="project" value="UniProtKB-UniPathway"/>
</dbReference>
<dbReference type="InterPro" id="IPR017476">
    <property type="entry name" value="UDP-Glc/GDP-Man"/>
</dbReference>
<evidence type="ECO:0000313" key="14">
    <source>
        <dbReference type="Proteomes" id="UP000282731"/>
    </source>
</evidence>
<dbReference type="Pfam" id="PF03720">
    <property type="entry name" value="UDPG_MGDP_dh_C"/>
    <property type="match status" value="1"/>
</dbReference>
<dbReference type="AlphaFoldDB" id="A0A3Q9P2N2"/>
<dbReference type="InterPro" id="IPR014026">
    <property type="entry name" value="UDP-Glc/GDP-Man_DH_dimer"/>
</dbReference>
<feature type="binding site" evidence="10">
    <location>
        <position position="329"/>
    </location>
    <ligand>
        <name>NAD(+)</name>
        <dbReference type="ChEBI" id="CHEBI:57540"/>
    </ligand>
</feature>
<dbReference type="Pfam" id="PF00984">
    <property type="entry name" value="UDPG_MGDP_dh"/>
    <property type="match status" value="1"/>
</dbReference>
<comment type="similarity">
    <text evidence="2 7">Belongs to the UDP-glucose/GDP-mannose dehydrogenase family.</text>
</comment>
<evidence type="ECO:0000256" key="4">
    <source>
        <dbReference type="ARBA" id="ARBA00023002"/>
    </source>
</evidence>
<dbReference type="GO" id="GO:0051287">
    <property type="term" value="F:NAD binding"/>
    <property type="evidence" value="ECO:0007669"/>
    <property type="project" value="InterPro"/>
</dbReference>
<dbReference type="PANTHER" id="PTHR43750">
    <property type="entry name" value="UDP-GLUCOSE 6-DEHYDROGENASE TUAD"/>
    <property type="match status" value="1"/>
</dbReference>
<evidence type="ECO:0000256" key="9">
    <source>
        <dbReference type="PIRSR" id="PIRSR500134-2"/>
    </source>
</evidence>
<feature type="binding site" evidence="9">
    <location>
        <position position="257"/>
    </location>
    <ligand>
        <name>substrate</name>
    </ligand>
</feature>
<feature type="active site" description="Nucleophile" evidence="8">
    <location>
        <position position="260"/>
    </location>
</feature>
<reference evidence="13 14" key="2">
    <citation type="submission" date="2019-01" db="EMBL/GenBank/DDBJ databases">
        <title>Comparative genomic analysis of Brevibacterium aurantiacum sheds light on its evolution and its adaptation to smear-ripened cheeses.</title>
        <authorList>
            <person name="Moineau S."/>
        </authorList>
    </citation>
    <scope>NUCLEOTIDE SEQUENCE [LARGE SCALE GENOMIC DNA]</scope>
    <source>
        <strain evidence="13 14">SMQ-1420</strain>
    </source>
</reference>
<evidence type="ECO:0000256" key="1">
    <source>
        <dbReference type="ARBA" id="ARBA00004701"/>
    </source>
</evidence>
<dbReference type="PIRSF" id="PIRSF000124">
    <property type="entry name" value="UDPglc_GDPman_dh"/>
    <property type="match status" value="1"/>
</dbReference>
<feature type="binding site" evidence="9">
    <location>
        <position position="322"/>
    </location>
    <ligand>
        <name>substrate</name>
    </ligand>
</feature>
<dbReference type="InterPro" id="IPR014027">
    <property type="entry name" value="UDP-Glc/GDP-Man_DH_C"/>
</dbReference>
<evidence type="ECO:0000256" key="2">
    <source>
        <dbReference type="ARBA" id="ARBA00006601"/>
    </source>
</evidence>
<proteinExistence type="inferred from homology"/>
<sequence length="436" mass="46696">MRISVIGLGRLGLVHAAALASLGHTFVGVEMDTERVRKIHDGTLEMHEPGLADLVRTALTDGTLDVTSEPSASLGARAHFLTVGTPELAPNEGFDASYLENALRTLAPSLQPGDLVIGKSTVPPGTAAALTAQLHRESPDAELAWNPEFLAEGTAVRDTLAPQRLIYGVSSPEAARLLDEVYAPILDTGTQRVITDLATAELVKLATNAFLATKISFINTIARLAATSGADALQTAQLLGADPRIGASHLHPGLGYGGGCLPKDTRGLAYFAQQAGVMEAAQFFAQVDAVNTAQRQHITEWVTAQCRGRQEPQVAILGASFKADTDDTRESPSIALAHALMNAGLRVRIADPVVTASCGADSRLEFVRTAEEAMREADVTLVATAWPDYQRLDPEELLSVVRCPLIVDTRNCLDPARWRNAGWEYHAMFDPVMRLR</sequence>
<dbReference type="PIRSF" id="PIRSF500134">
    <property type="entry name" value="UDPglc_DH_bac"/>
    <property type="match status" value="1"/>
</dbReference>
<keyword evidence="5 7" id="KW-0520">NAD</keyword>
<name>A0A3Q9P2N2_BREAU</name>
<dbReference type="InterPro" id="IPR001732">
    <property type="entry name" value="UDP-Glc/GDP-Man_DH_N"/>
</dbReference>
<gene>
    <name evidence="13" type="ORF">CXR27_14625</name>
</gene>
<dbReference type="EC" id="1.1.1.22" evidence="3 7"/>
<dbReference type="Pfam" id="PF03721">
    <property type="entry name" value="UDPG_MGDP_dh_N"/>
    <property type="match status" value="1"/>
</dbReference>
<evidence type="ECO:0000259" key="12">
    <source>
        <dbReference type="SMART" id="SM00984"/>
    </source>
</evidence>
<evidence type="ECO:0000256" key="10">
    <source>
        <dbReference type="PIRSR" id="PIRSR500134-3"/>
    </source>
</evidence>
<dbReference type="NCBIfam" id="TIGR03026">
    <property type="entry name" value="NDP-sugDHase"/>
    <property type="match status" value="1"/>
</dbReference>
<dbReference type="Gene3D" id="3.40.50.720">
    <property type="entry name" value="NAD(P)-binding Rossmann-like Domain"/>
    <property type="match status" value="2"/>
</dbReference>
<dbReference type="SUPFAM" id="SSF52413">
    <property type="entry name" value="UDP-glucose/GDP-mannose dehydrogenase C-terminal domain"/>
    <property type="match status" value="1"/>
</dbReference>
<feature type="binding site" evidence="10">
    <location>
        <position position="152"/>
    </location>
    <ligand>
        <name>NAD(+)</name>
        <dbReference type="ChEBI" id="CHEBI:57540"/>
    </ligand>
</feature>
<feature type="domain" description="UDP-glucose/GDP-mannose dehydrogenase C-terminal" evidence="12">
    <location>
        <begin position="315"/>
        <end position="415"/>
    </location>
</feature>
<evidence type="ECO:0000313" key="13">
    <source>
        <dbReference type="EMBL" id="AZT98092.1"/>
    </source>
</evidence>
<dbReference type="InterPro" id="IPR036291">
    <property type="entry name" value="NAD(P)-bd_dom_sf"/>
</dbReference>
<dbReference type="SUPFAM" id="SSF51735">
    <property type="entry name" value="NAD(P)-binding Rossmann-fold domains"/>
    <property type="match status" value="1"/>
</dbReference>
<feature type="binding site" evidence="10">
    <location>
        <position position="263"/>
    </location>
    <ligand>
        <name>NAD(+)</name>
        <dbReference type="ChEBI" id="CHEBI:57540"/>
    </ligand>
</feature>
<evidence type="ECO:0000256" key="3">
    <source>
        <dbReference type="ARBA" id="ARBA00012954"/>
    </source>
</evidence>
<evidence type="ECO:0000256" key="11">
    <source>
        <dbReference type="SAM" id="SignalP"/>
    </source>
</evidence>
<dbReference type="GO" id="GO:0000271">
    <property type="term" value="P:polysaccharide biosynthetic process"/>
    <property type="evidence" value="ECO:0007669"/>
    <property type="project" value="InterPro"/>
</dbReference>
<feature type="signal peptide" evidence="11">
    <location>
        <begin position="1"/>
        <end position="20"/>
    </location>
</feature>
<dbReference type="InterPro" id="IPR008927">
    <property type="entry name" value="6-PGluconate_DH-like_C_sf"/>
</dbReference>
<feature type="binding site" evidence="10">
    <location>
        <position position="121"/>
    </location>
    <ligand>
        <name>NAD(+)</name>
        <dbReference type="ChEBI" id="CHEBI:57540"/>
    </ligand>
</feature>
<evidence type="ECO:0000256" key="5">
    <source>
        <dbReference type="ARBA" id="ARBA00023027"/>
    </source>
</evidence>
<evidence type="ECO:0000256" key="7">
    <source>
        <dbReference type="PIRNR" id="PIRNR000124"/>
    </source>
</evidence>
<dbReference type="PANTHER" id="PTHR43750:SF3">
    <property type="entry name" value="UDP-GLUCOSE 6-DEHYDROGENASE TUAD"/>
    <property type="match status" value="1"/>
</dbReference>
<dbReference type="SUPFAM" id="SSF48179">
    <property type="entry name" value="6-phosphogluconate dehydrogenase C-terminal domain-like"/>
    <property type="match status" value="1"/>
</dbReference>
<feature type="chain" id="PRO_5038982804" description="UDP-glucose 6-dehydrogenase" evidence="11">
    <location>
        <begin position="21"/>
        <end position="436"/>
    </location>
</feature>
<dbReference type="InterPro" id="IPR036220">
    <property type="entry name" value="UDP-Glc/GDP-Man_DH_C_sf"/>
</dbReference>
<reference evidence="13 14" key="1">
    <citation type="submission" date="2017-12" db="EMBL/GenBank/DDBJ databases">
        <authorList>
            <person name="Levesque S."/>
        </authorList>
    </citation>
    <scope>NUCLEOTIDE SEQUENCE [LARGE SCALE GENOMIC DNA]</scope>
    <source>
        <strain evidence="13 14">SMQ-1420</strain>
    </source>
</reference>
<evidence type="ECO:0000256" key="6">
    <source>
        <dbReference type="ARBA" id="ARBA00047473"/>
    </source>
</evidence>
<dbReference type="SMART" id="SM00984">
    <property type="entry name" value="UDPG_MGDP_dh_C"/>
    <property type="match status" value="1"/>
</dbReference>
<feature type="binding site" evidence="10">
    <location>
        <position position="35"/>
    </location>
    <ligand>
        <name>NAD(+)</name>
        <dbReference type="ChEBI" id="CHEBI:57540"/>
    </ligand>
</feature>
<comment type="pathway">
    <text evidence="1">Nucleotide-sugar biosynthesis; UDP-alpha-D-glucuronate biosynthesis; UDP-alpha-D-glucuronate from UDP-alpha-D-glucose: step 1/1.</text>
</comment>
<evidence type="ECO:0000256" key="8">
    <source>
        <dbReference type="PIRSR" id="PIRSR500134-1"/>
    </source>
</evidence>
<organism evidence="13 14">
    <name type="scientific">Brevibacterium aurantiacum</name>
    <dbReference type="NCBI Taxonomy" id="273384"/>
    <lineage>
        <taxon>Bacteria</taxon>
        <taxon>Bacillati</taxon>
        <taxon>Actinomycetota</taxon>
        <taxon>Actinomycetes</taxon>
        <taxon>Micrococcales</taxon>
        <taxon>Brevibacteriaceae</taxon>
        <taxon>Brevibacterium</taxon>
    </lineage>
</organism>
<keyword evidence="11" id="KW-0732">Signal</keyword>
<dbReference type="UniPathway" id="UPA00038">
    <property type="reaction ID" value="UER00491"/>
</dbReference>
<accession>A0A3Q9P2N2</accession>
<feature type="binding site" evidence="9">
    <location>
        <begin position="149"/>
        <end position="152"/>
    </location>
    <ligand>
        <name>substrate</name>
    </ligand>
</feature>
<dbReference type="EMBL" id="CP025334">
    <property type="protein sequence ID" value="AZT98092.1"/>
    <property type="molecule type" value="Genomic_DNA"/>
</dbReference>
<keyword evidence="4 7" id="KW-0560">Oxidoreductase</keyword>
<dbReference type="RefSeq" id="WP_127362261.1">
    <property type="nucleotide sequence ID" value="NZ_CP025334.1"/>
</dbReference>
<protein>
    <recommendedName>
        <fullName evidence="3 7">UDP-glucose 6-dehydrogenase</fullName>
        <ecNumber evidence="3 7">1.1.1.22</ecNumber>
    </recommendedName>
</protein>
<dbReference type="Gene3D" id="1.20.5.100">
    <property type="entry name" value="Cytochrome c1, transmembrane anchor, C-terminal"/>
    <property type="match status" value="1"/>
</dbReference>
<dbReference type="InterPro" id="IPR028357">
    <property type="entry name" value="UDPglc_DH_bac"/>
</dbReference>
<dbReference type="GO" id="GO:0003979">
    <property type="term" value="F:UDP-glucose 6-dehydrogenase activity"/>
    <property type="evidence" value="ECO:0007669"/>
    <property type="project" value="UniProtKB-EC"/>
</dbReference>
<dbReference type="Proteomes" id="UP000282731">
    <property type="component" value="Chromosome"/>
</dbReference>
<feature type="binding site" evidence="9">
    <location>
        <position position="204"/>
    </location>
    <ligand>
        <name>substrate</name>
    </ligand>
</feature>
<comment type="catalytic activity">
    <reaction evidence="6 7">
        <text>UDP-alpha-D-glucose + 2 NAD(+) + H2O = UDP-alpha-D-glucuronate + 2 NADH + 3 H(+)</text>
        <dbReference type="Rhea" id="RHEA:23596"/>
        <dbReference type="ChEBI" id="CHEBI:15377"/>
        <dbReference type="ChEBI" id="CHEBI:15378"/>
        <dbReference type="ChEBI" id="CHEBI:57540"/>
        <dbReference type="ChEBI" id="CHEBI:57945"/>
        <dbReference type="ChEBI" id="CHEBI:58052"/>
        <dbReference type="ChEBI" id="CHEBI:58885"/>
        <dbReference type="EC" id="1.1.1.22"/>
    </reaction>
</comment>
<feature type="binding site" evidence="10">
    <location>
        <position position="85"/>
    </location>
    <ligand>
        <name>NAD(+)</name>
        <dbReference type="ChEBI" id="CHEBI:57540"/>
    </ligand>
</feature>